<evidence type="ECO:0000256" key="1">
    <source>
        <dbReference type="ARBA" id="ARBA00022723"/>
    </source>
</evidence>
<sequence>MFAMELIELFVRMDCNGCERKVRKKLCNLKGVQSVYTDLAMQKVTVIGYVDPRKVIKAVRKTRKQAEFWNESFNKRQTYPYQSKLDDRYMREAPRYDYENYNNDYGRPFSYQSSYTAQHPPSNRRYKHENNGMTYSSYHNNDDFNYAYHGGNQSQGPHHMFSNEDANACSIM</sequence>
<dbReference type="CDD" id="cd00371">
    <property type="entry name" value="HMA"/>
    <property type="match status" value="1"/>
</dbReference>
<keyword evidence="1" id="KW-0479">Metal-binding</keyword>
<accession>A0A8T2U838</accession>
<dbReference type="PANTHER" id="PTHR22814:SF336">
    <property type="entry name" value="HEAVY METAL-ASSOCIATED ISOPRENYLATED PLANT PROTEIN 23"/>
    <property type="match status" value="1"/>
</dbReference>
<dbReference type="OrthoDB" id="689350at2759"/>
<evidence type="ECO:0000259" key="2">
    <source>
        <dbReference type="PROSITE" id="PS50846"/>
    </source>
</evidence>
<reference evidence="3" key="1">
    <citation type="submission" date="2021-08" db="EMBL/GenBank/DDBJ databases">
        <title>WGS assembly of Ceratopteris richardii.</title>
        <authorList>
            <person name="Marchant D.B."/>
            <person name="Chen G."/>
            <person name="Jenkins J."/>
            <person name="Shu S."/>
            <person name="Leebens-Mack J."/>
            <person name="Grimwood J."/>
            <person name="Schmutz J."/>
            <person name="Soltis P."/>
            <person name="Soltis D."/>
            <person name="Chen Z.-H."/>
        </authorList>
    </citation>
    <scope>NUCLEOTIDE SEQUENCE</scope>
    <source>
        <strain evidence="3">Whitten #5841</strain>
        <tissue evidence="3">Leaf</tissue>
    </source>
</reference>
<gene>
    <name evidence="3" type="ORF">KP509_07G002900</name>
</gene>
<dbReference type="Gene3D" id="3.30.70.100">
    <property type="match status" value="1"/>
</dbReference>
<proteinExistence type="predicted"/>
<evidence type="ECO:0000313" key="4">
    <source>
        <dbReference type="Proteomes" id="UP000825935"/>
    </source>
</evidence>
<dbReference type="PANTHER" id="PTHR22814">
    <property type="entry name" value="COPPER TRANSPORT PROTEIN ATOX1-RELATED"/>
    <property type="match status" value="1"/>
</dbReference>
<dbReference type="GO" id="GO:0046872">
    <property type="term" value="F:metal ion binding"/>
    <property type="evidence" value="ECO:0007669"/>
    <property type="project" value="UniProtKB-KW"/>
</dbReference>
<evidence type="ECO:0000313" key="3">
    <source>
        <dbReference type="EMBL" id="KAH7431987.1"/>
    </source>
</evidence>
<dbReference type="InterPro" id="IPR036163">
    <property type="entry name" value="HMA_dom_sf"/>
</dbReference>
<dbReference type="Proteomes" id="UP000825935">
    <property type="component" value="Chromosome 7"/>
</dbReference>
<dbReference type="InterPro" id="IPR006121">
    <property type="entry name" value="HMA_dom"/>
</dbReference>
<organism evidence="3 4">
    <name type="scientific">Ceratopteris richardii</name>
    <name type="common">Triangle waterfern</name>
    <dbReference type="NCBI Taxonomy" id="49495"/>
    <lineage>
        <taxon>Eukaryota</taxon>
        <taxon>Viridiplantae</taxon>
        <taxon>Streptophyta</taxon>
        <taxon>Embryophyta</taxon>
        <taxon>Tracheophyta</taxon>
        <taxon>Polypodiopsida</taxon>
        <taxon>Polypodiidae</taxon>
        <taxon>Polypodiales</taxon>
        <taxon>Pteridineae</taxon>
        <taxon>Pteridaceae</taxon>
        <taxon>Parkerioideae</taxon>
        <taxon>Ceratopteris</taxon>
    </lineage>
</organism>
<name>A0A8T2U838_CERRI</name>
<dbReference type="AlphaFoldDB" id="A0A8T2U838"/>
<comment type="caution">
    <text evidence="3">The sequence shown here is derived from an EMBL/GenBank/DDBJ whole genome shotgun (WGS) entry which is preliminary data.</text>
</comment>
<keyword evidence="4" id="KW-1185">Reference proteome</keyword>
<dbReference type="EMBL" id="CM035412">
    <property type="protein sequence ID" value="KAH7431987.1"/>
    <property type="molecule type" value="Genomic_DNA"/>
</dbReference>
<dbReference type="SUPFAM" id="SSF55008">
    <property type="entry name" value="HMA, heavy metal-associated domain"/>
    <property type="match status" value="1"/>
</dbReference>
<dbReference type="OMA" id="ILEMRVH"/>
<dbReference type="Pfam" id="PF00403">
    <property type="entry name" value="HMA"/>
    <property type="match status" value="1"/>
</dbReference>
<protein>
    <recommendedName>
        <fullName evidence="2">HMA domain-containing protein</fullName>
    </recommendedName>
</protein>
<dbReference type="PROSITE" id="PS50846">
    <property type="entry name" value="HMA_2"/>
    <property type="match status" value="1"/>
</dbReference>
<feature type="domain" description="HMA" evidence="2">
    <location>
        <begin position="4"/>
        <end position="67"/>
    </location>
</feature>